<evidence type="ECO:0000313" key="2">
    <source>
        <dbReference type="EMBL" id="GGK76386.1"/>
    </source>
</evidence>
<dbReference type="InterPro" id="IPR036452">
    <property type="entry name" value="Ribo_hydro-like"/>
</dbReference>
<dbReference type="AlphaFoldDB" id="A0A8J3FLG8"/>
<gene>
    <name evidence="2" type="ORF">GCM10012284_07890</name>
</gene>
<keyword evidence="1" id="KW-0812">Transmembrane</keyword>
<sequence>MAPGARFAPSGVGGSAMTGMRFAAVMLSATIAVTIIATGPLTNLAAALQSAAIARRVARIQVT</sequence>
<feature type="transmembrane region" description="Helical" evidence="1">
    <location>
        <begin position="20"/>
        <end position="46"/>
    </location>
</feature>
<protein>
    <submittedName>
        <fullName evidence="2">Uncharacterized protein</fullName>
    </submittedName>
</protein>
<name>A0A8J3FLG8_9ACTN</name>
<dbReference type="EMBL" id="BMMX01000001">
    <property type="protein sequence ID" value="GGK76386.1"/>
    <property type="molecule type" value="Genomic_DNA"/>
</dbReference>
<proteinExistence type="predicted"/>
<dbReference type="SUPFAM" id="SSF53590">
    <property type="entry name" value="Nucleoside hydrolase"/>
    <property type="match status" value="1"/>
</dbReference>
<keyword evidence="1" id="KW-1133">Transmembrane helix</keyword>
<dbReference type="GO" id="GO:0016799">
    <property type="term" value="F:hydrolase activity, hydrolyzing N-glycosyl compounds"/>
    <property type="evidence" value="ECO:0007669"/>
    <property type="project" value="InterPro"/>
</dbReference>
<keyword evidence="3" id="KW-1185">Reference proteome</keyword>
<evidence type="ECO:0000313" key="3">
    <source>
        <dbReference type="Proteomes" id="UP000656042"/>
    </source>
</evidence>
<reference evidence="2" key="2">
    <citation type="submission" date="2020-09" db="EMBL/GenBank/DDBJ databases">
        <authorList>
            <person name="Sun Q."/>
            <person name="Zhou Y."/>
        </authorList>
    </citation>
    <scope>NUCLEOTIDE SEQUENCE</scope>
    <source>
        <strain evidence="2">CGMCC 4.7299</strain>
    </source>
</reference>
<evidence type="ECO:0000256" key="1">
    <source>
        <dbReference type="SAM" id="Phobius"/>
    </source>
</evidence>
<keyword evidence="1" id="KW-0472">Membrane</keyword>
<comment type="caution">
    <text evidence="2">The sequence shown here is derived from an EMBL/GenBank/DDBJ whole genome shotgun (WGS) entry which is preliminary data.</text>
</comment>
<accession>A0A8J3FLG8</accession>
<reference evidence="2" key="1">
    <citation type="journal article" date="2014" name="Int. J. Syst. Evol. Microbiol.">
        <title>Complete genome sequence of Corynebacterium casei LMG S-19264T (=DSM 44701T), isolated from a smear-ripened cheese.</title>
        <authorList>
            <consortium name="US DOE Joint Genome Institute (JGI-PGF)"/>
            <person name="Walter F."/>
            <person name="Albersmeier A."/>
            <person name="Kalinowski J."/>
            <person name="Ruckert C."/>
        </authorList>
    </citation>
    <scope>NUCLEOTIDE SEQUENCE</scope>
    <source>
        <strain evidence="2">CGMCC 4.7299</strain>
    </source>
</reference>
<dbReference type="Proteomes" id="UP000656042">
    <property type="component" value="Unassembled WGS sequence"/>
</dbReference>
<dbReference type="Gene3D" id="3.90.245.10">
    <property type="entry name" value="Ribonucleoside hydrolase-like"/>
    <property type="match status" value="1"/>
</dbReference>
<organism evidence="2 3">
    <name type="scientific">Mangrovihabitans endophyticus</name>
    <dbReference type="NCBI Taxonomy" id="1751298"/>
    <lineage>
        <taxon>Bacteria</taxon>
        <taxon>Bacillati</taxon>
        <taxon>Actinomycetota</taxon>
        <taxon>Actinomycetes</taxon>
        <taxon>Micromonosporales</taxon>
        <taxon>Micromonosporaceae</taxon>
        <taxon>Mangrovihabitans</taxon>
    </lineage>
</organism>
<dbReference type="RefSeq" id="WP_189077594.1">
    <property type="nucleotide sequence ID" value="NZ_BMMX01000001.1"/>
</dbReference>